<evidence type="ECO:0000256" key="3">
    <source>
        <dbReference type="ARBA" id="ARBA00022490"/>
    </source>
</evidence>
<evidence type="ECO:0000313" key="9">
    <source>
        <dbReference type="Proteomes" id="UP000827986"/>
    </source>
</evidence>
<dbReference type="EMBL" id="JAHDVG010000482">
    <property type="protein sequence ID" value="KAH1173065.1"/>
    <property type="molecule type" value="Genomic_DNA"/>
</dbReference>
<accession>A0A9D3X5G3</accession>
<dbReference type="InterPro" id="IPR001810">
    <property type="entry name" value="F-box_dom"/>
</dbReference>
<dbReference type="Pfam" id="PF19270">
    <property type="entry name" value="FBO_C"/>
    <property type="match status" value="1"/>
</dbReference>
<dbReference type="AlphaFoldDB" id="A0A9D3X5G3"/>
<dbReference type="GO" id="GO:0016567">
    <property type="term" value="P:protein ubiquitination"/>
    <property type="evidence" value="ECO:0007669"/>
    <property type="project" value="UniProtKB-UniRule"/>
</dbReference>
<dbReference type="PANTHER" id="PTHR12874:SF29">
    <property type="entry name" value="F-BOX ONLY PROTEIN 9"/>
    <property type="match status" value="1"/>
</dbReference>
<organism evidence="8 9">
    <name type="scientific">Mauremys mutica</name>
    <name type="common">yellowpond turtle</name>
    <dbReference type="NCBI Taxonomy" id="74926"/>
    <lineage>
        <taxon>Eukaryota</taxon>
        <taxon>Metazoa</taxon>
        <taxon>Chordata</taxon>
        <taxon>Craniata</taxon>
        <taxon>Vertebrata</taxon>
        <taxon>Euteleostomi</taxon>
        <taxon>Archelosauria</taxon>
        <taxon>Testudinata</taxon>
        <taxon>Testudines</taxon>
        <taxon>Cryptodira</taxon>
        <taxon>Durocryptodira</taxon>
        <taxon>Testudinoidea</taxon>
        <taxon>Geoemydidae</taxon>
        <taxon>Geoemydinae</taxon>
        <taxon>Mauremys</taxon>
    </lineage>
</organism>
<comment type="caution">
    <text evidence="8">The sequence shown here is derived from an EMBL/GenBank/DDBJ whole genome shotgun (WGS) entry which is preliminary data.</text>
</comment>
<dbReference type="CDD" id="cd22089">
    <property type="entry name" value="F-box_FBXO9"/>
    <property type="match status" value="1"/>
</dbReference>
<dbReference type="Proteomes" id="UP000827986">
    <property type="component" value="Unassembled WGS sequence"/>
</dbReference>
<dbReference type="FunFam" id="1.20.1280.50:FF:000012">
    <property type="entry name" value="F-box only protein 9"/>
    <property type="match status" value="1"/>
</dbReference>
<protein>
    <recommendedName>
        <fullName evidence="6">F-box only protein</fullName>
    </recommendedName>
</protein>
<evidence type="ECO:0000313" key="8">
    <source>
        <dbReference type="EMBL" id="KAH1173065.1"/>
    </source>
</evidence>
<comment type="pathway">
    <text evidence="2 6">Protein modification; protein ubiquitination.</text>
</comment>
<keyword evidence="5" id="KW-0802">TPR repeat</keyword>
<gene>
    <name evidence="8" type="ORF">KIL84_016904</name>
</gene>
<evidence type="ECO:0000259" key="7">
    <source>
        <dbReference type="PROSITE" id="PS50181"/>
    </source>
</evidence>
<reference evidence="8" key="1">
    <citation type="submission" date="2021-09" db="EMBL/GenBank/DDBJ databases">
        <title>The genome of Mauremys mutica provides insights into the evolution of semi-aquatic lifestyle.</title>
        <authorList>
            <person name="Gong S."/>
            <person name="Gao Y."/>
        </authorList>
    </citation>
    <scope>NUCLEOTIDE SEQUENCE</scope>
    <source>
        <strain evidence="8">MM-2020</strain>
        <tissue evidence="8">Muscle</tissue>
    </source>
</reference>
<dbReference type="InterPro" id="IPR045464">
    <property type="entry name" value="Hrt3/FBXO9_C"/>
</dbReference>
<comment type="subcellular location">
    <subcellularLocation>
        <location evidence="1 6">Cytoplasm</location>
    </subcellularLocation>
</comment>
<keyword evidence="9" id="KW-1185">Reference proteome</keyword>
<dbReference type="GO" id="GO:0019005">
    <property type="term" value="C:SCF ubiquitin ligase complex"/>
    <property type="evidence" value="ECO:0007669"/>
    <property type="project" value="UniProtKB-UniRule"/>
</dbReference>
<dbReference type="SUPFAM" id="SSF81383">
    <property type="entry name" value="F-box domain"/>
    <property type="match status" value="1"/>
</dbReference>
<name>A0A9D3X5G3_9SAUR</name>
<comment type="subunit">
    <text evidence="6">Part of the SCF (SKP1-CUL1-F-box) E3 ubiquitin-protein ligase complex SCF(FBXO9).</text>
</comment>
<comment type="function">
    <text evidence="6">Substrate recognition component of a SCF (SKP1-CUL1-F-box protein) E3 ubiquitin-protein ligase complex which mediates the ubiquitination and subsequent proteasomal degradation of target proteins and acts as a regulator of mTOR signaling.</text>
</comment>
<sequence>MVSSARPGRACSRRRLLQCGPWGGRGPGAERGPEAAAVIGCRRGGGVPGNRQRWVCGCLPLEARPCSPLRSAGDLPRAAVGRALPPPGAVTPSVSRASAALTSPLSAWSVWGVSCRTSCLGPDVPGAGRSQREAEAEEDCHSDLIRADDNERPGEANLQAELQMFRAQWIFELAPGMSSGGLETVPRARGPGVKAIDTKGKQELAKEEKARELFLKAVEQEQNGALYEAIKFYRLAMQLVPDIEFKITYTWSPEGDGVGKNYIEDGDDDGKMADLLSYFQQQLALQESSVKLCQPDLDVSQTHISVLPMEVLMYIFRWVVSSDLDLRSLEQLSLVCRGFYICARDPEIWHQACLRVWGRSCNKLVPYTSWREMFLERPRVRFDGVYISKTTYIRQGEQSLDGFYRAWHQVEYYRYMRFFPDGQVMMLTTPEDPQSIVPRLRTKNTRTDAILLGHYRLSQDTDNQTKVFAVLMKKKEEKPIDYHKYRYFRRVSVPETEHSFHVGLQLCSSGRQRFNKLVWIHHSCNITYKSTGETAVSAFDIDKMYTPLFFARVKSFTAFSEKPL</sequence>
<evidence type="ECO:0000256" key="4">
    <source>
        <dbReference type="ARBA" id="ARBA00022786"/>
    </source>
</evidence>
<dbReference type="Gene3D" id="1.20.1280.50">
    <property type="match status" value="1"/>
</dbReference>
<keyword evidence="4 6" id="KW-0833">Ubl conjugation pathway</keyword>
<evidence type="ECO:0000256" key="6">
    <source>
        <dbReference type="RuleBase" id="RU369085"/>
    </source>
</evidence>
<evidence type="ECO:0000256" key="1">
    <source>
        <dbReference type="ARBA" id="ARBA00004496"/>
    </source>
</evidence>
<dbReference type="GO" id="GO:0031146">
    <property type="term" value="P:SCF-dependent proteasomal ubiquitin-dependent protein catabolic process"/>
    <property type="evidence" value="ECO:0007669"/>
    <property type="project" value="UniProtKB-UniRule"/>
</dbReference>
<dbReference type="PROSITE" id="PS50181">
    <property type="entry name" value="FBOX"/>
    <property type="match status" value="1"/>
</dbReference>
<evidence type="ECO:0000256" key="5">
    <source>
        <dbReference type="ARBA" id="ARBA00022803"/>
    </source>
</evidence>
<keyword evidence="3 6" id="KW-0963">Cytoplasm</keyword>
<proteinExistence type="predicted"/>
<dbReference type="GO" id="GO:0005737">
    <property type="term" value="C:cytoplasm"/>
    <property type="evidence" value="ECO:0007669"/>
    <property type="project" value="UniProtKB-SubCell"/>
</dbReference>
<dbReference type="Pfam" id="PF12937">
    <property type="entry name" value="F-box-like"/>
    <property type="match status" value="1"/>
</dbReference>
<feature type="domain" description="F-box" evidence="7">
    <location>
        <begin position="301"/>
        <end position="352"/>
    </location>
</feature>
<dbReference type="InterPro" id="IPR036047">
    <property type="entry name" value="F-box-like_dom_sf"/>
</dbReference>
<dbReference type="PANTHER" id="PTHR12874">
    <property type="entry name" value="F-BOX ONLY PROTEIN 48-RELATED"/>
    <property type="match status" value="1"/>
</dbReference>
<evidence type="ECO:0000256" key="2">
    <source>
        <dbReference type="ARBA" id="ARBA00004906"/>
    </source>
</evidence>